<dbReference type="AlphaFoldDB" id="A0A174FSB2"/>
<accession>A0A174FSB2</accession>
<dbReference type="RefSeq" id="WP_055265601.1">
    <property type="nucleotide sequence ID" value="NZ_CABIXQ010000010.1"/>
</dbReference>
<dbReference type="InterPro" id="IPR027417">
    <property type="entry name" value="P-loop_NTPase"/>
</dbReference>
<organism evidence="1 2">
    <name type="scientific">Clostridium disporicum</name>
    <dbReference type="NCBI Taxonomy" id="84024"/>
    <lineage>
        <taxon>Bacteria</taxon>
        <taxon>Bacillati</taxon>
        <taxon>Bacillota</taxon>
        <taxon>Clostridia</taxon>
        <taxon>Eubacteriales</taxon>
        <taxon>Clostridiaceae</taxon>
        <taxon>Clostridium</taxon>
    </lineage>
</organism>
<protein>
    <submittedName>
        <fullName evidence="1">Comf operon protein A, DNA transporter ATPase</fullName>
    </submittedName>
</protein>
<proteinExistence type="predicted"/>
<dbReference type="EMBL" id="CYZX01000010">
    <property type="protein sequence ID" value="CUO50995.1"/>
    <property type="molecule type" value="Genomic_DNA"/>
</dbReference>
<dbReference type="SUPFAM" id="SSF52540">
    <property type="entry name" value="P-loop containing nucleoside triphosphate hydrolases"/>
    <property type="match status" value="1"/>
</dbReference>
<dbReference type="Proteomes" id="UP000095594">
    <property type="component" value="Unassembled WGS sequence"/>
</dbReference>
<evidence type="ECO:0000313" key="2">
    <source>
        <dbReference type="Proteomes" id="UP000095594"/>
    </source>
</evidence>
<gene>
    <name evidence="1" type="ORF">ERS852471_01694</name>
</gene>
<evidence type="ECO:0000313" key="1">
    <source>
        <dbReference type="EMBL" id="CUO50995.1"/>
    </source>
</evidence>
<name>A0A174FSB2_9CLOT</name>
<dbReference type="OrthoDB" id="1933944at2"/>
<sequence length="330" mass="39269">MNYKELNSAFKKINNWYEKKSKVLTVKTRPFNTSIVFSNLINKVLYDNGKILYVWCCNDKEQVKKRKREYYNILIGEQEKNHIGDNIHFITIDSLSEVYDEFDLVVLDDITVFSTVSKDELRDAVEEIYWRSGKIIIYSSEYVFPIGNKMELAYLLDNVPIVEPRFILTRIKLENDIPLALYEYFKWFKKNKKRALIIVPSEYMLNKIYNNYYNTLKNDDIRVVKYVKEQSFGFVEDILDGYNDSVFIVTNSIGNYINHINDLNIVMLFSDDELYTYKDIIYLCGSLKVSNEFLPEILLVSKEISEDMDKSKNITREFNQRLWERKVLKK</sequence>
<reference evidence="1 2" key="1">
    <citation type="submission" date="2015-09" db="EMBL/GenBank/DDBJ databases">
        <authorList>
            <consortium name="Pathogen Informatics"/>
        </authorList>
    </citation>
    <scope>NUCLEOTIDE SEQUENCE [LARGE SCALE GENOMIC DNA]</scope>
    <source>
        <strain evidence="1 2">2789STDY5834856</strain>
    </source>
</reference>